<evidence type="ECO:0000256" key="3">
    <source>
        <dbReference type="ARBA" id="ARBA00022630"/>
    </source>
</evidence>
<evidence type="ECO:0000256" key="4">
    <source>
        <dbReference type="ARBA" id="ARBA00022643"/>
    </source>
</evidence>
<accession>Q3A7X0</accession>
<comment type="similarity">
    <text evidence="6">Belongs to the RnfG family.</text>
</comment>
<sequence length="201" mass="21621">MSEGVRFMLVLTLITALSGLLLGVTERCTRQPIIEQHARQQRTALGAVLPAVDNTPDKDTVTLPAEPADHDASQPTIYYRGRRQGRIVGIAFKVVAQKGYGGPISMMVGVAPDGTLLGLEILHQTETPGLGNRIEEPAFRQRFLGKGLTGYRWRVRKDGGDFDQISGATISSRAVVAGLAEGLQKYRSQAALILADTGAQP</sequence>
<reference evidence="9" key="1">
    <citation type="submission" date="2005-10" db="EMBL/GenBank/DDBJ databases">
        <title>Complete sequence of Pelobacter carbinolicus DSM 2380.</title>
        <authorList>
            <person name="Copeland A."/>
            <person name="Lucas S."/>
            <person name="Lapidus A."/>
            <person name="Barry K."/>
            <person name="Detter J.C."/>
            <person name="Glavina T."/>
            <person name="Hammon N."/>
            <person name="Israni S."/>
            <person name="Pitluck S."/>
            <person name="Chertkov O."/>
            <person name="Schmutz J."/>
            <person name="Larimer F."/>
            <person name="Land M."/>
            <person name="Kyrpides N."/>
            <person name="Ivanova N."/>
            <person name="Richardson P."/>
        </authorList>
    </citation>
    <scope>NUCLEOTIDE SEQUENCE [LARGE SCALE GENOMIC DNA]</scope>
    <source>
        <strain evidence="9">DSM 2380 / NBRC 103641 / GraBd1</strain>
    </source>
</reference>
<dbReference type="EC" id="7.-.-.-" evidence="6"/>
<dbReference type="PIRSF" id="PIRSF006091">
    <property type="entry name" value="E_trnsport_RnfG"/>
    <property type="match status" value="1"/>
</dbReference>
<keyword evidence="6" id="KW-0812">Transmembrane</keyword>
<keyword evidence="1 6" id="KW-0813">Transport</keyword>
<dbReference type="SMART" id="SM00900">
    <property type="entry name" value="FMN_bind"/>
    <property type="match status" value="1"/>
</dbReference>
<evidence type="ECO:0000259" key="7">
    <source>
        <dbReference type="SMART" id="SM00900"/>
    </source>
</evidence>
<dbReference type="PANTHER" id="PTHR36118:SF1">
    <property type="entry name" value="ION-TRANSLOCATING OXIDOREDUCTASE COMPLEX SUBUNIT G"/>
    <property type="match status" value="1"/>
</dbReference>
<dbReference type="InterPro" id="IPR007329">
    <property type="entry name" value="FMN-bd"/>
</dbReference>
<keyword evidence="6" id="KW-1003">Cell membrane</keyword>
<dbReference type="GO" id="GO:0010181">
    <property type="term" value="F:FMN binding"/>
    <property type="evidence" value="ECO:0007669"/>
    <property type="project" value="InterPro"/>
</dbReference>
<evidence type="ECO:0000256" key="2">
    <source>
        <dbReference type="ARBA" id="ARBA00022553"/>
    </source>
</evidence>
<comment type="cofactor">
    <cofactor evidence="6">
        <name>FMN</name>
        <dbReference type="ChEBI" id="CHEBI:58210"/>
    </cofactor>
</comment>
<evidence type="ECO:0000313" key="8">
    <source>
        <dbReference type="EMBL" id="ABA87522.1"/>
    </source>
</evidence>
<comment type="subunit">
    <text evidence="6">The complex is composed of six subunits: RnfA, RnfB, RnfC, RnfD, RnfE and RnfG.</text>
</comment>
<keyword evidence="3 6" id="KW-0285">Flavoprotein</keyword>
<keyword evidence="5 6" id="KW-0249">Electron transport</keyword>
<feature type="domain" description="FMN-binding" evidence="7">
    <location>
        <begin position="99"/>
        <end position="186"/>
    </location>
</feature>
<dbReference type="Proteomes" id="UP000002534">
    <property type="component" value="Chromosome"/>
</dbReference>
<dbReference type="eggNOG" id="COG4659">
    <property type="taxonomic scope" value="Bacteria"/>
</dbReference>
<keyword evidence="6" id="KW-1133">Transmembrane helix</keyword>
<organism evidence="8 9">
    <name type="scientific">Syntrophotalea carbinolica (strain DSM 2380 / NBRC 103641 / GraBd1)</name>
    <name type="common">Pelobacter carbinolicus</name>
    <dbReference type="NCBI Taxonomy" id="338963"/>
    <lineage>
        <taxon>Bacteria</taxon>
        <taxon>Pseudomonadati</taxon>
        <taxon>Thermodesulfobacteriota</taxon>
        <taxon>Desulfuromonadia</taxon>
        <taxon>Desulfuromonadales</taxon>
        <taxon>Syntrophotaleaceae</taxon>
        <taxon>Syntrophotalea</taxon>
    </lineage>
</organism>
<dbReference type="Pfam" id="PF04205">
    <property type="entry name" value="FMN_bind"/>
    <property type="match status" value="1"/>
</dbReference>
<gene>
    <name evidence="6 8" type="primary">rnfG</name>
    <name evidence="8" type="ordered locus">Pcar_0261</name>
</gene>
<dbReference type="GO" id="GO:0009055">
    <property type="term" value="F:electron transfer activity"/>
    <property type="evidence" value="ECO:0007669"/>
    <property type="project" value="InterPro"/>
</dbReference>
<dbReference type="HAMAP" id="MF_00479">
    <property type="entry name" value="RsxG_RnfG"/>
    <property type="match status" value="1"/>
</dbReference>
<name>Q3A7X0_SYNC1</name>
<keyword evidence="6" id="KW-0472">Membrane</keyword>
<evidence type="ECO:0000256" key="5">
    <source>
        <dbReference type="ARBA" id="ARBA00022982"/>
    </source>
</evidence>
<comment type="function">
    <text evidence="6">Part of a membrane-bound complex that couples electron transfer with translocation of ions across the membrane.</text>
</comment>
<proteinExistence type="inferred from homology"/>
<dbReference type="NCBIfam" id="TIGR01947">
    <property type="entry name" value="rnfG"/>
    <property type="match status" value="1"/>
</dbReference>
<reference evidence="8 9" key="2">
    <citation type="journal article" date="2012" name="BMC Genomics">
        <title>The genome of Pelobacter carbinolicus reveals surprising metabolic capabilities and physiological features.</title>
        <authorList>
            <person name="Aklujkar M."/>
            <person name="Haveman S.A."/>
            <person name="Didonato R.Jr."/>
            <person name="Chertkov O."/>
            <person name="Han C.S."/>
            <person name="Land M.L."/>
            <person name="Brown P."/>
            <person name="Lovley D.R."/>
        </authorList>
    </citation>
    <scope>NUCLEOTIDE SEQUENCE [LARGE SCALE GENOMIC DNA]</scope>
    <source>
        <strain evidence="9">DSM 2380 / NBRC 103641 / GraBd1</strain>
    </source>
</reference>
<dbReference type="PANTHER" id="PTHR36118">
    <property type="entry name" value="ION-TRANSLOCATING OXIDOREDUCTASE COMPLEX SUBUNIT G"/>
    <property type="match status" value="1"/>
</dbReference>
<keyword evidence="9" id="KW-1185">Reference proteome</keyword>
<dbReference type="STRING" id="338963.Pcar_0261"/>
<dbReference type="GO" id="GO:0005886">
    <property type="term" value="C:plasma membrane"/>
    <property type="evidence" value="ECO:0007669"/>
    <property type="project" value="UniProtKB-SubCell"/>
</dbReference>
<evidence type="ECO:0000256" key="6">
    <source>
        <dbReference type="HAMAP-Rule" id="MF_00479"/>
    </source>
</evidence>
<keyword evidence="6" id="KW-1278">Translocase</keyword>
<comment type="subcellular location">
    <subcellularLocation>
        <location evidence="6">Cell inner membrane</location>
        <topology evidence="6">Single-pass membrane protein</topology>
    </subcellularLocation>
</comment>
<dbReference type="HOGENOM" id="CLU_077882_1_0_7"/>
<dbReference type="EMBL" id="CP000142">
    <property type="protein sequence ID" value="ABA87522.1"/>
    <property type="molecule type" value="Genomic_DNA"/>
</dbReference>
<protein>
    <recommendedName>
        <fullName evidence="6">Ion-translocating oxidoreductase complex subunit G</fullName>
        <ecNumber evidence="6">7.-.-.-</ecNumber>
    </recommendedName>
    <alternativeName>
        <fullName evidence="6">Rnf electron transport complex subunit G</fullName>
    </alternativeName>
</protein>
<dbReference type="AlphaFoldDB" id="Q3A7X0"/>
<keyword evidence="6" id="KW-0997">Cell inner membrane</keyword>
<dbReference type="GO" id="GO:0022900">
    <property type="term" value="P:electron transport chain"/>
    <property type="evidence" value="ECO:0007669"/>
    <property type="project" value="UniProtKB-UniRule"/>
</dbReference>
<feature type="modified residue" description="FMN phosphoryl threonine" evidence="6">
    <location>
        <position position="169"/>
    </location>
</feature>
<evidence type="ECO:0000313" key="9">
    <source>
        <dbReference type="Proteomes" id="UP000002534"/>
    </source>
</evidence>
<dbReference type="InterPro" id="IPR010209">
    <property type="entry name" value="Ion_transpt_RnfG/RsxG"/>
</dbReference>
<dbReference type="OrthoDB" id="9787579at2"/>
<keyword evidence="2 6" id="KW-0597">Phosphoprotein</keyword>
<evidence type="ECO:0000256" key="1">
    <source>
        <dbReference type="ARBA" id="ARBA00022448"/>
    </source>
</evidence>
<dbReference type="RefSeq" id="WP_011339930.1">
    <property type="nucleotide sequence ID" value="NC_007498.2"/>
</dbReference>
<dbReference type="KEGG" id="pca:Pcar_0261"/>
<keyword evidence="4 6" id="KW-0288">FMN</keyword>